<evidence type="ECO:0000313" key="2">
    <source>
        <dbReference type="Proteomes" id="UP000522081"/>
    </source>
</evidence>
<keyword evidence="2" id="KW-1185">Reference proteome</keyword>
<organism evidence="1 2">
    <name type="scientific">Novosphingobium marinum</name>
    <dbReference type="NCBI Taxonomy" id="1514948"/>
    <lineage>
        <taxon>Bacteria</taxon>
        <taxon>Pseudomonadati</taxon>
        <taxon>Pseudomonadota</taxon>
        <taxon>Alphaproteobacteria</taxon>
        <taxon>Sphingomonadales</taxon>
        <taxon>Sphingomonadaceae</taxon>
        <taxon>Novosphingobium</taxon>
    </lineage>
</organism>
<comment type="caution">
    <text evidence="1">The sequence shown here is derived from an EMBL/GenBank/DDBJ whole genome shotgun (WGS) entry which is preliminary data.</text>
</comment>
<proteinExistence type="predicted"/>
<accession>A0A7Y9XXN1</accession>
<dbReference type="EMBL" id="JACBZF010000002">
    <property type="protein sequence ID" value="NYH95265.1"/>
    <property type="molecule type" value="Genomic_DNA"/>
</dbReference>
<name>A0A7Y9XXN1_9SPHN</name>
<sequence>MDYANQRYFDDPASRVAAMGGDVRYSPHPRKSEFVAPDGKVIFRLTNGGISKPVKTVLPAWSLIVRIGRGPLPQEVAAGAWWMLWNDYKKIEKFADANGYSVPVAIRLLCCVLLDWNEMSLILQARLKIPLLAFSGPSAPAMERNPNLKTSEYLDAAKAKELGVRQLYIPGMTDPDLRHDALLIGGYGHLPPEQSRNGYVIRPYS</sequence>
<dbReference type="AlphaFoldDB" id="A0A7Y9XXN1"/>
<reference evidence="1 2" key="1">
    <citation type="submission" date="2020-07" db="EMBL/GenBank/DDBJ databases">
        <title>Genomic Encyclopedia of Type Strains, Phase IV (KMG-IV): sequencing the most valuable type-strain genomes for metagenomic binning, comparative biology and taxonomic classification.</title>
        <authorList>
            <person name="Goeker M."/>
        </authorList>
    </citation>
    <scope>NUCLEOTIDE SEQUENCE [LARGE SCALE GENOMIC DNA]</scope>
    <source>
        <strain evidence="1 2">DSM 29043</strain>
    </source>
</reference>
<gene>
    <name evidence="1" type="ORF">FHS75_001584</name>
</gene>
<protein>
    <submittedName>
        <fullName evidence="1">Uncharacterized protein</fullName>
    </submittedName>
</protein>
<dbReference type="RefSeq" id="WP_179407133.1">
    <property type="nucleotide sequence ID" value="NZ_BMGF01000002.1"/>
</dbReference>
<dbReference type="Proteomes" id="UP000522081">
    <property type="component" value="Unassembled WGS sequence"/>
</dbReference>
<evidence type="ECO:0000313" key="1">
    <source>
        <dbReference type="EMBL" id="NYH95265.1"/>
    </source>
</evidence>